<dbReference type="Proteomes" id="UP001198220">
    <property type="component" value="Unassembled WGS sequence"/>
</dbReference>
<dbReference type="Pfam" id="PF14659">
    <property type="entry name" value="Phage_int_SAM_3"/>
    <property type="match status" value="1"/>
</dbReference>
<evidence type="ECO:0000256" key="2">
    <source>
        <dbReference type="ARBA" id="ARBA00008857"/>
    </source>
</evidence>
<evidence type="ECO:0000259" key="8">
    <source>
        <dbReference type="PROSITE" id="PS51900"/>
    </source>
</evidence>
<comment type="function">
    <text evidence="1">Site-specific tyrosine recombinase, which acts by catalyzing the cutting and rejoining of the recombining DNA molecules.</text>
</comment>
<dbReference type="Gene3D" id="1.10.443.10">
    <property type="entry name" value="Intergrase catalytic core"/>
    <property type="match status" value="1"/>
</dbReference>
<dbReference type="AlphaFoldDB" id="A0AAE3A7W9"/>
<dbReference type="InterPro" id="IPR002104">
    <property type="entry name" value="Integrase_catalytic"/>
</dbReference>
<dbReference type="PANTHER" id="PTHR30629">
    <property type="entry name" value="PROPHAGE INTEGRASE"/>
    <property type="match status" value="1"/>
</dbReference>
<evidence type="ECO:0000313" key="9">
    <source>
        <dbReference type="EMBL" id="MCC2125201.1"/>
    </source>
</evidence>
<dbReference type="GO" id="GO:0015074">
    <property type="term" value="P:DNA integration"/>
    <property type="evidence" value="ECO:0007669"/>
    <property type="project" value="UniProtKB-KW"/>
</dbReference>
<dbReference type="InterPro" id="IPR004107">
    <property type="entry name" value="Integrase_SAM-like_N"/>
</dbReference>
<organism evidence="9 10">
    <name type="scientific">Hominiventricola filiformis</name>
    <dbReference type="NCBI Taxonomy" id="2885352"/>
    <lineage>
        <taxon>Bacteria</taxon>
        <taxon>Bacillati</taxon>
        <taxon>Bacillota</taxon>
        <taxon>Clostridia</taxon>
        <taxon>Lachnospirales</taxon>
        <taxon>Lachnospiraceae</taxon>
        <taxon>Hominiventricola</taxon>
    </lineage>
</organism>
<dbReference type="SUPFAM" id="SSF56349">
    <property type="entry name" value="DNA breaking-rejoining enzymes"/>
    <property type="match status" value="1"/>
</dbReference>
<gene>
    <name evidence="9" type="ORF">LKD36_03295</name>
</gene>
<feature type="domain" description="Tyr recombinase" evidence="7">
    <location>
        <begin position="272"/>
        <end position="471"/>
    </location>
</feature>
<sequence length="479" mass="54880">MARTGRDLTGQKFGKLTVLGFGGYEQNTRQRVAMWNCHCDCGNDCQVEGYLLASGRRKSCGCIRRAAGQMEGERFGKLVVLGEDPDNQTTLKKVLCRCDCGNIRSVATRDLKSGKITSCGCDEPLRHNPSDFLERQYDVELESLRQAFRQGNFTQIHTLKEWVYVWIREVLQGVVKPTTIRMYAETMEHHIFPALGEEQLQELSGEQLEDWLELLSRQSVTGTRTGKMTEGTVRNVLSVLSGSLRDAQKYGLIDSNPCLDVHFFEKKDQSSDCRSWLQPEQIRQLEPVLVSYKDEDGYPLGLGFQLVLYTGITLSEAAALRWKDVDFQEKILNIRYFVAMKRTRLEDERVYDLEKLTGRKNRKVPVPDFMVQMLKSIKERYQGNLEDFVLGNQAQEPVRVDRMRAALQRRSHMCGMDTVTPRMLRDTYAMRAVQAGATSDLIAQLMGFASSQQVIRRYMPANKMNERELLDRMFGNRTS</sequence>
<dbReference type="InterPro" id="IPR044068">
    <property type="entry name" value="CB"/>
</dbReference>
<feature type="domain" description="Core-binding (CB)" evidence="8">
    <location>
        <begin position="157"/>
        <end position="248"/>
    </location>
</feature>
<dbReference type="Pfam" id="PF00589">
    <property type="entry name" value="Phage_integrase"/>
    <property type="match status" value="1"/>
</dbReference>
<accession>A0AAE3A7W9</accession>
<dbReference type="Gene3D" id="1.10.150.130">
    <property type="match status" value="1"/>
</dbReference>
<evidence type="ECO:0000256" key="1">
    <source>
        <dbReference type="ARBA" id="ARBA00003283"/>
    </source>
</evidence>
<dbReference type="PROSITE" id="PS51898">
    <property type="entry name" value="TYR_RECOMBINASE"/>
    <property type="match status" value="1"/>
</dbReference>
<comment type="similarity">
    <text evidence="2">Belongs to the 'phage' integrase family.</text>
</comment>
<dbReference type="PROSITE" id="PS51900">
    <property type="entry name" value="CB"/>
    <property type="match status" value="1"/>
</dbReference>
<dbReference type="GO" id="GO:0006310">
    <property type="term" value="P:DNA recombination"/>
    <property type="evidence" value="ECO:0007669"/>
    <property type="project" value="UniProtKB-KW"/>
</dbReference>
<keyword evidence="3" id="KW-0229">DNA integration</keyword>
<dbReference type="InterPro" id="IPR013762">
    <property type="entry name" value="Integrase-like_cat_sf"/>
</dbReference>
<dbReference type="EMBL" id="JAJEPS010000002">
    <property type="protein sequence ID" value="MCC2125201.1"/>
    <property type="molecule type" value="Genomic_DNA"/>
</dbReference>
<evidence type="ECO:0000256" key="4">
    <source>
        <dbReference type="ARBA" id="ARBA00023125"/>
    </source>
</evidence>
<evidence type="ECO:0000256" key="3">
    <source>
        <dbReference type="ARBA" id="ARBA00022908"/>
    </source>
</evidence>
<keyword evidence="5" id="KW-0233">DNA recombination</keyword>
<keyword evidence="4 6" id="KW-0238">DNA-binding</keyword>
<name>A0AAE3A7W9_9FIRM</name>
<evidence type="ECO:0000256" key="5">
    <source>
        <dbReference type="ARBA" id="ARBA00023172"/>
    </source>
</evidence>
<evidence type="ECO:0000259" key="7">
    <source>
        <dbReference type="PROSITE" id="PS51898"/>
    </source>
</evidence>
<dbReference type="InterPro" id="IPR050808">
    <property type="entry name" value="Phage_Integrase"/>
</dbReference>
<dbReference type="GO" id="GO:0003677">
    <property type="term" value="F:DNA binding"/>
    <property type="evidence" value="ECO:0007669"/>
    <property type="project" value="UniProtKB-UniRule"/>
</dbReference>
<comment type="caution">
    <text evidence="9">The sequence shown here is derived from an EMBL/GenBank/DDBJ whole genome shotgun (WGS) entry which is preliminary data.</text>
</comment>
<dbReference type="InterPro" id="IPR010998">
    <property type="entry name" value="Integrase_recombinase_N"/>
</dbReference>
<proteinExistence type="inferred from homology"/>
<keyword evidence="10" id="KW-1185">Reference proteome</keyword>
<evidence type="ECO:0000313" key="10">
    <source>
        <dbReference type="Proteomes" id="UP001198220"/>
    </source>
</evidence>
<dbReference type="InterPro" id="IPR011010">
    <property type="entry name" value="DNA_brk_join_enz"/>
</dbReference>
<protein>
    <submittedName>
        <fullName evidence="9">Site-specific integrase</fullName>
    </submittedName>
</protein>
<evidence type="ECO:0000256" key="6">
    <source>
        <dbReference type="PROSITE-ProRule" id="PRU01248"/>
    </source>
</evidence>
<reference evidence="9 10" key="1">
    <citation type="submission" date="2021-10" db="EMBL/GenBank/DDBJ databases">
        <title>Anaerobic single-cell dispensing facilitates the cultivation of human gut bacteria.</title>
        <authorList>
            <person name="Afrizal A."/>
        </authorList>
    </citation>
    <scope>NUCLEOTIDE SEQUENCE [LARGE SCALE GENOMIC DNA]</scope>
    <source>
        <strain evidence="9 10">CLA-AA-H276</strain>
    </source>
</reference>
<dbReference type="RefSeq" id="WP_308458669.1">
    <property type="nucleotide sequence ID" value="NZ_JAJEPS010000002.1"/>
</dbReference>
<dbReference type="PANTHER" id="PTHR30629:SF2">
    <property type="entry name" value="PROPHAGE INTEGRASE INTS-RELATED"/>
    <property type="match status" value="1"/>
</dbReference>